<evidence type="ECO:0000259" key="1">
    <source>
        <dbReference type="Pfam" id="PF14111"/>
    </source>
</evidence>
<dbReference type="PANTHER" id="PTHR31286">
    <property type="entry name" value="GLYCINE-RICH CELL WALL STRUCTURAL PROTEIN 1.8-LIKE"/>
    <property type="match status" value="1"/>
</dbReference>
<dbReference type="PANTHER" id="PTHR31286:SF79">
    <property type="entry name" value="N-6 ADENINE-SPECIFIC DNA METHYLASE"/>
    <property type="match status" value="1"/>
</dbReference>
<evidence type="ECO:0000313" key="3">
    <source>
        <dbReference type="Proteomes" id="UP001234989"/>
    </source>
</evidence>
<sequence length="378" mass="42417">MEELRLNISKQCDIKGDCQIGLLRNKHILIRLSKQVDFINLISIGTYYIGCKDGYSYRMRTLIYDARFQINEETTKALAWISFTNLLPIYFVKECLYSLASDIRELVQLDLATLNRTRPGCASVKVQVDLKSNLPKVVMMDIVDEGSGEVRSEEVHIRYDYILKYCYECKARILSSGRVVGNPGSWNVVKDNRFAALTEENLADKEAINNASFSEAKGPNLCIKNSIQQRGHQGSLEGQLEVSTREWVRQSFGTSPNNQAQNMVERVTIDTSAKQNIGDQLQQMSINIENEKELNASTENVTVHVAKKSDASKESNLCIGEDIRMATVTDAEMGDVDIVMDANMVAKSNEDDNFDNQCDYSKVVVIFNGNQGATTDSK</sequence>
<keyword evidence="3" id="KW-1185">Reference proteome</keyword>
<feature type="domain" description="DUF4283" evidence="1">
    <location>
        <begin position="1"/>
        <end position="71"/>
    </location>
</feature>
<dbReference type="Proteomes" id="UP001234989">
    <property type="component" value="Chromosome 8"/>
</dbReference>
<accession>A0AAF0U853</accession>
<protein>
    <recommendedName>
        <fullName evidence="1">DUF4283 domain-containing protein</fullName>
    </recommendedName>
</protein>
<dbReference type="AlphaFoldDB" id="A0AAF0U853"/>
<reference evidence="2" key="1">
    <citation type="submission" date="2023-08" db="EMBL/GenBank/DDBJ databases">
        <title>A de novo genome assembly of Solanum verrucosum Schlechtendal, a Mexican diploid species geographically isolated from the other diploid A-genome species in potato relatives.</title>
        <authorList>
            <person name="Hosaka K."/>
        </authorList>
    </citation>
    <scope>NUCLEOTIDE SEQUENCE</scope>
    <source>
        <tissue evidence="2">Young leaves</tissue>
    </source>
</reference>
<dbReference type="Pfam" id="PF14111">
    <property type="entry name" value="DUF4283"/>
    <property type="match status" value="1"/>
</dbReference>
<gene>
    <name evidence="2" type="ORF">MTR67_034284</name>
</gene>
<dbReference type="InterPro" id="IPR025558">
    <property type="entry name" value="DUF4283"/>
</dbReference>
<name>A0AAF0U853_SOLVR</name>
<proteinExistence type="predicted"/>
<organism evidence="2 3">
    <name type="scientific">Solanum verrucosum</name>
    <dbReference type="NCBI Taxonomy" id="315347"/>
    <lineage>
        <taxon>Eukaryota</taxon>
        <taxon>Viridiplantae</taxon>
        <taxon>Streptophyta</taxon>
        <taxon>Embryophyta</taxon>
        <taxon>Tracheophyta</taxon>
        <taxon>Spermatophyta</taxon>
        <taxon>Magnoliopsida</taxon>
        <taxon>eudicotyledons</taxon>
        <taxon>Gunneridae</taxon>
        <taxon>Pentapetalae</taxon>
        <taxon>asterids</taxon>
        <taxon>lamiids</taxon>
        <taxon>Solanales</taxon>
        <taxon>Solanaceae</taxon>
        <taxon>Solanoideae</taxon>
        <taxon>Solaneae</taxon>
        <taxon>Solanum</taxon>
    </lineage>
</organism>
<dbReference type="EMBL" id="CP133619">
    <property type="protein sequence ID" value="WMV40899.1"/>
    <property type="molecule type" value="Genomic_DNA"/>
</dbReference>
<evidence type="ECO:0000313" key="2">
    <source>
        <dbReference type="EMBL" id="WMV40899.1"/>
    </source>
</evidence>
<dbReference type="InterPro" id="IPR040256">
    <property type="entry name" value="At4g02000-like"/>
</dbReference>